<dbReference type="GO" id="GO:0000287">
    <property type="term" value="F:magnesium ion binding"/>
    <property type="evidence" value="ECO:0007669"/>
    <property type="project" value="UniProtKB-UniRule"/>
</dbReference>
<protein>
    <recommendedName>
        <fullName evidence="15">RecBCD enzyme subunit RecB</fullName>
        <ecNumber evidence="15">3.1.11.5</ecNumber>
        <ecNumber evidence="15">5.6.2.4</ecNumber>
    </recommendedName>
    <alternativeName>
        <fullName evidence="15">DNA 3'-5' helicase subunit RecB</fullName>
    </alternativeName>
    <alternativeName>
        <fullName evidence="15">Exonuclease V subunit RecB</fullName>
        <shortName evidence="15">ExoV subunit RecB</shortName>
    </alternativeName>
    <alternativeName>
        <fullName evidence="15">Helicase/nuclease RecBCD subunit RecB</fullName>
    </alternativeName>
</protein>
<accession>A0A7W3IUR0</accession>
<feature type="binding site" evidence="15">
    <location>
        <position position="1068"/>
    </location>
    <ligand>
        <name>Mg(2+)</name>
        <dbReference type="ChEBI" id="CHEBI:18420"/>
    </ligand>
</feature>
<keyword evidence="11 15" id="KW-0234">DNA repair</keyword>
<gene>
    <name evidence="15" type="primary">recB</name>
    <name evidence="20" type="ORF">FHX74_003269</name>
</gene>
<keyword evidence="7 15" id="KW-0269">Exonuclease</keyword>
<feature type="active site" description="For nuclease activity" evidence="15">
    <location>
        <position position="1085"/>
    </location>
</feature>
<dbReference type="HAMAP" id="MF_01485">
    <property type="entry name" value="RecB"/>
    <property type="match status" value="1"/>
</dbReference>
<evidence type="ECO:0000256" key="1">
    <source>
        <dbReference type="ARBA" id="ARBA00022722"/>
    </source>
</evidence>
<dbReference type="GO" id="GO:0043138">
    <property type="term" value="F:3'-5' DNA helicase activity"/>
    <property type="evidence" value="ECO:0007669"/>
    <property type="project" value="UniProtKB-UniRule"/>
</dbReference>
<dbReference type="EMBL" id="JACGWT010000005">
    <property type="protein sequence ID" value="MBA8795633.1"/>
    <property type="molecule type" value="Genomic_DNA"/>
</dbReference>
<dbReference type="PANTHER" id="PTHR11070:SF23">
    <property type="entry name" value="RECBCD ENZYME SUBUNIT RECB"/>
    <property type="match status" value="1"/>
</dbReference>
<dbReference type="EC" id="5.6.2.4" evidence="15"/>
<feature type="region of interest" description="Disordered" evidence="17">
    <location>
        <begin position="1"/>
        <end position="31"/>
    </location>
</feature>
<keyword evidence="5 15" id="KW-0378">Hydrolase</keyword>
<evidence type="ECO:0000256" key="6">
    <source>
        <dbReference type="ARBA" id="ARBA00022806"/>
    </source>
</evidence>
<evidence type="ECO:0000256" key="8">
    <source>
        <dbReference type="ARBA" id="ARBA00022840"/>
    </source>
</evidence>
<feature type="region of interest" description="DNA-binding and helicase activity, interacts with RecC" evidence="15">
    <location>
        <begin position="1"/>
        <end position="808"/>
    </location>
</feature>
<sequence>MSTTTRSSAGRTDEATRTAFDPAGPLPTGTTVLEASAGTGKTWTIAALATRFVAEGRVTLSEIMLVTFGRMATDELRQRVRERLAGTERALAAVLLDDGSDTDGGGGPSGPDADDPVVRLLADGPREAVAARHARLRAALADFDAATIATTHEFCQTMLAGLGVLGDADADAVFVETLTDLTRQVTAEVYLRRFAAGGRPPFTLEEAQKLAAAVVAGGTARLVPEPGPTPGGAGPDLTDAGQRVAFAREVREEVTRRKQRGRIYGYDDMLTRLQACLADPDSGERAAARLRDRFGLVLVDEFQDTDPIQWDILRRAFHGHVTLVLIGDPKQAIYAFRGADVYSYLDAVGQADTVATLDTNWRSDAPLLAALDELTGGAALGDERIVVRPVEAGRPDPRIRRTPGTGEATGAHEAPVRIRVREQSPTEQDKPPISQLRREVAADLAADVVALLDQGVEILDDDRRWRRLGPGDIAVLVRYNKQLEPIRTALAGLGVPAVVRGAGSVFDSDAAVDWTRLLTACENPRQPSIRAVALTAFVGWDLADLAAADEDAVTRLTTLVRRWARILTRQGVAAMLAAITEETGLAGRILAEPDGERRLTDLRHVGESLHAAMTGGQLGTGALLAWLAERVEEARRAGTDELSRRLETDTAAVQILTIHRSKGLEFPVVYLPEASDRWVPDEDGQVLRLHDDDAPGAGGSDDGRSATGLRSGTALDVGGRNAPGRRDRLSRYWREDAGEDLRLYYVALTRARSLVVTWWLPSHNTATSALQRFWARSRVPGAAAVPEARYPAAGTPAGLRAFDPALIAVETVPAPGTRAPATWDRPAPVHTDLDVRRFDRPLDLAWRRTSYSALTGAVHGVVVAAAVGGGVGSEPDGGKEDDESPVAETLSQTLAPTVTPTVGGSGPAASTSAMVSPMTDLPMGTQFGTAVHAVLEAVDPAASQAADRLVGDLTAAAAVELARGPSGELTAGTLGPALAPALLTPLGPLAGDRRLVDLPATDRLAELTFELPLAGGDTPHGTVRLGDLVPLLERHLGPDDLLHRYPDRLRLPLLADQPLRGYLTGSIDAVLRVTDGGVTRYLVADYKTNWLGDPDVRPLPVDHYAPTAMAEAMIGADYPLQALLYAVALHRYLRWRHRGYEPAAQLGGVLYLFLRGMAGPDTPRASGQAPYGVFSWRPPAALVTELSDLLDGRS</sequence>
<evidence type="ECO:0000259" key="18">
    <source>
        <dbReference type="PROSITE" id="PS51198"/>
    </source>
</evidence>
<evidence type="ECO:0000256" key="14">
    <source>
        <dbReference type="ARBA" id="ARBA00048988"/>
    </source>
</evidence>
<evidence type="ECO:0000256" key="3">
    <source>
        <dbReference type="ARBA" id="ARBA00022741"/>
    </source>
</evidence>
<keyword evidence="1 15" id="KW-0540">Nuclease</keyword>
<feature type="compositionally biased region" description="Polar residues" evidence="17">
    <location>
        <begin position="1"/>
        <end position="10"/>
    </location>
</feature>
<keyword evidence="9 15" id="KW-0460">Magnesium</keyword>
<comment type="domain">
    <text evidence="15">The N-terminal DNA-binding domain is a ssDNA-dependent ATPase and has ATP-dependent 3'-5' helicase function. This domain interacts with RecC.</text>
</comment>
<evidence type="ECO:0000259" key="19">
    <source>
        <dbReference type="PROSITE" id="PS51217"/>
    </source>
</evidence>
<evidence type="ECO:0000256" key="16">
    <source>
        <dbReference type="PROSITE-ProRule" id="PRU00560"/>
    </source>
</evidence>
<dbReference type="Pfam" id="PF00580">
    <property type="entry name" value="UvrD-helicase"/>
    <property type="match status" value="1"/>
</dbReference>
<comment type="miscellaneous">
    <text evidence="15">In the RecBCD complex, RecB has a slow 3'-5' helicase, an exonuclease activity and loads RecA onto ssDNA, RecD has a fast 5'-3' helicase activity, while RecC stimulates the ATPase and processivity of the RecB helicase and contributes to recognition of the Chi site.</text>
</comment>
<keyword evidence="21" id="KW-1185">Reference proteome</keyword>
<feature type="binding site" evidence="15">
    <location>
        <position position="1085"/>
    </location>
    <ligand>
        <name>Mg(2+)</name>
        <dbReference type="ChEBI" id="CHEBI:18420"/>
    </ligand>
</feature>
<keyword evidence="2 15" id="KW-0479">Metal-binding</keyword>
<dbReference type="PROSITE" id="PS51217">
    <property type="entry name" value="UVRD_HELICASE_CTER"/>
    <property type="match status" value="1"/>
</dbReference>
<evidence type="ECO:0000256" key="13">
    <source>
        <dbReference type="ARBA" id="ARBA00034617"/>
    </source>
</evidence>
<feature type="binding site" evidence="16">
    <location>
        <begin position="35"/>
        <end position="42"/>
    </location>
    <ligand>
        <name>ATP</name>
        <dbReference type="ChEBI" id="CHEBI:30616"/>
    </ligand>
</feature>
<dbReference type="SUPFAM" id="SSF52980">
    <property type="entry name" value="Restriction endonuclease-like"/>
    <property type="match status" value="1"/>
</dbReference>
<keyword evidence="3 15" id="KW-0547">Nucleotide-binding</keyword>
<dbReference type="Pfam" id="PF13361">
    <property type="entry name" value="UvrD_C"/>
    <property type="match status" value="1"/>
</dbReference>
<dbReference type="Gene3D" id="1.10.3170.10">
    <property type="entry name" value="Recbcd, chain B, domain 2"/>
    <property type="match status" value="2"/>
</dbReference>
<dbReference type="InterPro" id="IPR027417">
    <property type="entry name" value="P-loop_NTPase"/>
</dbReference>
<comment type="caution">
    <text evidence="20">The sequence shown here is derived from an EMBL/GenBank/DDBJ whole genome shotgun (WGS) entry which is preliminary data.</text>
</comment>
<keyword evidence="4 15" id="KW-0227">DNA damage</keyword>
<comment type="catalytic activity">
    <reaction evidence="15">
        <text>Exonucleolytic cleavage (in the presence of ATP) in either 5'- to 3'- or 3'- to 5'-direction to yield 5'-phosphooligonucleotides.</text>
        <dbReference type="EC" id="3.1.11.5"/>
    </reaction>
</comment>
<feature type="region of interest" description="Disordered" evidence="17">
    <location>
        <begin position="688"/>
        <end position="722"/>
    </location>
</feature>
<evidence type="ECO:0000313" key="20">
    <source>
        <dbReference type="EMBL" id="MBA8795633.1"/>
    </source>
</evidence>
<keyword evidence="8 15" id="KW-0067">ATP-binding</keyword>
<organism evidence="20 21">
    <name type="scientific">Microlunatus kandeliicorticis</name>
    <dbReference type="NCBI Taxonomy" id="1759536"/>
    <lineage>
        <taxon>Bacteria</taxon>
        <taxon>Bacillati</taxon>
        <taxon>Actinomycetota</taxon>
        <taxon>Actinomycetes</taxon>
        <taxon>Propionibacteriales</taxon>
        <taxon>Propionibacteriaceae</taxon>
        <taxon>Microlunatus</taxon>
    </lineage>
</organism>
<evidence type="ECO:0000256" key="7">
    <source>
        <dbReference type="ARBA" id="ARBA00022839"/>
    </source>
</evidence>
<comment type="cofactor">
    <cofactor evidence="15">
        <name>Mg(2+)</name>
        <dbReference type="ChEBI" id="CHEBI:18420"/>
    </cofactor>
    <text evidence="15">Binds 1 Mg(2+) ion per subunit.</text>
</comment>
<name>A0A7W3IUR0_9ACTN</name>
<dbReference type="PANTHER" id="PTHR11070">
    <property type="entry name" value="UVRD / RECB / PCRA DNA HELICASE FAMILY MEMBER"/>
    <property type="match status" value="1"/>
</dbReference>
<evidence type="ECO:0000256" key="4">
    <source>
        <dbReference type="ARBA" id="ARBA00022763"/>
    </source>
</evidence>
<dbReference type="InterPro" id="IPR000212">
    <property type="entry name" value="DNA_helicase_UvrD/REP"/>
</dbReference>
<proteinExistence type="inferred from homology"/>
<dbReference type="AlphaFoldDB" id="A0A7W3IUR0"/>
<dbReference type="GO" id="GO:0003677">
    <property type="term" value="F:DNA binding"/>
    <property type="evidence" value="ECO:0007669"/>
    <property type="project" value="UniProtKB-UniRule"/>
</dbReference>
<evidence type="ECO:0000256" key="17">
    <source>
        <dbReference type="SAM" id="MobiDB-lite"/>
    </source>
</evidence>
<dbReference type="PROSITE" id="PS51198">
    <property type="entry name" value="UVRD_HELICASE_ATP_BIND"/>
    <property type="match status" value="1"/>
</dbReference>
<comment type="domain">
    <text evidence="15">The C-terminal domain has nuclease activity and interacts with RecD. It interacts with RecA, facilitating its loading onto ssDNA.</text>
</comment>
<dbReference type="CDD" id="cd22352">
    <property type="entry name" value="RecB_C-like"/>
    <property type="match status" value="1"/>
</dbReference>
<dbReference type="Gene3D" id="3.40.50.300">
    <property type="entry name" value="P-loop containing nucleotide triphosphate hydrolases"/>
    <property type="match status" value="3"/>
</dbReference>
<evidence type="ECO:0000313" key="21">
    <source>
        <dbReference type="Proteomes" id="UP000523079"/>
    </source>
</evidence>
<feature type="binding site" evidence="15">
    <location>
        <position position="932"/>
    </location>
    <ligand>
        <name>Mg(2+)</name>
        <dbReference type="ChEBI" id="CHEBI:18420"/>
    </ligand>
</feature>
<dbReference type="EC" id="3.1.11.5" evidence="15"/>
<evidence type="ECO:0000256" key="12">
    <source>
        <dbReference type="ARBA" id="ARBA00023235"/>
    </source>
</evidence>
<evidence type="ECO:0000256" key="11">
    <source>
        <dbReference type="ARBA" id="ARBA00023204"/>
    </source>
</evidence>
<dbReference type="Gene3D" id="3.90.320.10">
    <property type="match status" value="1"/>
</dbReference>
<feature type="region of interest" description="Nuclease activity, interacts with RecD and RecA" evidence="15">
    <location>
        <begin position="845"/>
        <end position="1194"/>
    </location>
</feature>
<keyword evidence="12 15" id="KW-0413">Isomerase</keyword>
<dbReference type="InterPro" id="IPR004586">
    <property type="entry name" value="RecB"/>
</dbReference>
<comment type="similarity">
    <text evidence="15">Belongs to the helicase family. UvrD subfamily.</text>
</comment>
<dbReference type="InterPro" id="IPR011604">
    <property type="entry name" value="PDDEXK-like_dom_sf"/>
</dbReference>
<comment type="catalytic activity">
    <reaction evidence="13 15">
        <text>Couples ATP hydrolysis with the unwinding of duplex DNA by translocating in the 3'-5' direction.</text>
        <dbReference type="EC" id="5.6.2.4"/>
    </reaction>
</comment>
<evidence type="ECO:0000256" key="10">
    <source>
        <dbReference type="ARBA" id="ARBA00023125"/>
    </source>
</evidence>
<feature type="region of interest" description="Disordered" evidence="17">
    <location>
        <begin position="96"/>
        <end position="115"/>
    </location>
</feature>
<dbReference type="GO" id="GO:0005524">
    <property type="term" value="F:ATP binding"/>
    <property type="evidence" value="ECO:0007669"/>
    <property type="project" value="UniProtKB-UniRule"/>
</dbReference>
<evidence type="ECO:0000256" key="15">
    <source>
        <dbReference type="HAMAP-Rule" id="MF_01485"/>
    </source>
</evidence>
<comment type="subunit">
    <text evidence="15">Heterotrimer of RecB, RecC and RecD. All subunits contribute to DNA-binding. Interacts with RecA.</text>
</comment>
<evidence type="ECO:0000256" key="9">
    <source>
        <dbReference type="ARBA" id="ARBA00022842"/>
    </source>
</evidence>
<feature type="domain" description="UvrD-like helicase C-terminal" evidence="19">
    <location>
        <begin position="397"/>
        <end position="663"/>
    </location>
</feature>
<comment type="catalytic activity">
    <reaction evidence="14 15">
        <text>ATP + H2O = ADP + phosphate + H(+)</text>
        <dbReference type="Rhea" id="RHEA:13065"/>
        <dbReference type="ChEBI" id="CHEBI:15377"/>
        <dbReference type="ChEBI" id="CHEBI:15378"/>
        <dbReference type="ChEBI" id="CHEBI:30616"/>
        <dbReference type="ChEBI" id="CHEBI:43474"/>
        <dbReference type="ChEBI" id="CHEBI:456216"/>
        <dbReference type="EC" id="5.6.2.4"/>
    </reaction>
</comment>
<dbReference type="GO" id="GO:0000724">
    <property type="term" value="P:double-strand break repair via homologous recombination"/>
    <property type="evidence" value="ECO:0007669"/>
    <property type="project" value="UniProtKB-UniRule"/>
</dbReference>
<keyword evidence="6 15" id="KW-0347">Helicase</keyword>
<dbReference type="InterPro" id="IPR014017">
    <property type="entry name" value="DNA_helicase_UvrD-like_C"/>
</dbReference>
<dbReference type="InterPro" id="IPR011335">
    <property type="entry name" value="Restrct_endonuc-II-like"/>
</dbReference>
<reference evidence="20 21" key="1">
    <citation type="submission" date="2020-07" db="EMBL/GenBank/DDBJ databases">
        <title>Sequencing the genomes of 1000 actinobacteria strains.</title>
        <authorList>
            <person name="Klenk H.-P."/>
        </authorList>
    </citation>
    <scope>NUCLEOTIDE SEQUENCE [LARGE SCALE GENOMIC DNA]</scope>
    <source>
        <strain evidence="20 21">DSM 100723</strain>
    </source>
</reference>
<keyword evidence="10 15" id="KW-0238">DNA-binding</keyword>
<dbReference type="SUPFAM" id="SSF52540">
    <property type="entry name" value="P-loop containing nucleoside triphosphate hydrolases"/>
    <property type="match status" value="1"/>
</dbReference>
<dbReference type="Proteomes" id="UP000523079">
    <property type="component" value="Unassembled WGS sequence"/>
</dbReference>
<feature type="domain" description="UvrD-like helicase ATP-binding" evidence="18">
    <location>
        <begin position="14"/>
        <end position="364"/>
    </location>
</feature>
<dbReference type="GO" id="GO:0005829">
    <property type="term" value="C:cytosol"/>
    <property type="evidence" value="ECO:0007669"/>
    <property type="project" value="TreeGrafter"/>
</dbReference>
<comment type="function">
    <text evidence="15">A helicase/nuclease that prepares dsDNA breaks (DSB) for recombinational DNA repair. Binds to DSBs and unwinds DNA via a highly rapid and processive ATP-dependent bidirectional helicase activity. Unwinds dsDNA until it encounters a Chi (crossover hotspot instigator) sequence from the 3' direction. Cuts ssDNA a few nucleotides 3' to the Chi site. The properties and activities of the enzyme are changed at Chi. The Chi-altered holoenzyme produces a long 3'-ssDNA overhang and facilitates RecA-binding to the ssDNA for homologous DNA recombination and repair. Holoenzyme degrades any linearized DNA that is unable to undergo homologous recombination. In the holoenzyme this subunit contributes ATPase, 3'-5' helicase, exonuclease activity and loads RecA onto ssDNA.</text>
</comment>
<evidence type="ECO:0000256" key="5">
    <source>
        <dbReference type="ARBA" id="ARBA00022801"/>
    </source>
</evidence>
<evidence type="ECO:0000256" key="2">
    <source>
        <dbReference type="ARBA" id="ARBA00022723"/>
    </source>
</evidence>
<dbReference type="RefSeq" id="WP_182561231.1">
    <property type="nucleotide sequence ID" value="NZ_JACGWT010000005.1"/>
</dbReference>
<dbReference type="InterPro" id="IPR014016">
    <property type="entry name" value="UvrD-like_ATP-bd"/>
</dbReference>
<dbReference type="GO" id="GO:0008854">
    <property type="term" value="F:exodeoxyribonuclease V activity"/>
    <property type="evidence" value="ECO:0007669"/>
    <property type="project" value="UniProtKB-EC"/>
</dbReference>
<dbReference type="Gene3D" id="1.10.486.10">
    <property type="entry name" value="PCRA, domain 4"/>
    <property type="match status" value="1"/>
</dbReference>
<dbReference type="GO" id="GO:0009338">
    <property type="term" value="C:exodeoxyribonuclease V complex"/>
    <property type="evidence" value="ECO:0007669"/>
    <property type="project" value="TreeGrafter"/>
</dbReference>